<dbReference type="FunFam" id="2.40.70.10:FF:000096">
    <property type="entry name" value="Basic 7S globulin"/>
    <property type="match status" value="1"/>
</dbReference>
<feature type="domain" description="Peptidase A1" evidence="6">
    <location>
        <begin position="41"/>
        <end position="418"/>
    </location>
</feature>
<dbReference type="CDD" id="cd05489">
    <property type="entry name" value="xylanase_inhibitor_I_like"/>
    <property type="match status" value="1"/>
</dbReference>
<gene>
    <name evidence="7" type="ORF">JCGZ_21952</name>
</gene>
<evidence type="ECO:0000256" key="2">
    <source>
        <dbReference type="ARBA" id="ARBA00007447"/>
    </source>
</evidence>
<dbReference type="PANTHER" id="PTHR47965">
    <property type="entry name" value="ASPARTYL PROTEASE-RELATED"/>
    <property type="match status" value="1"/>
</dbReference>
<dbReference type="InterPro" id="IPR033868">
    <property type="entry name" value="Xylanase_inhibitor_I-like"/>
</dbReference>
<dbReference type="InterPro" id="IPR033121">
    <property type="entry name" value="PEPTIDASE_A1"/>
</dbReference>
<protein>
    <recommendedName>
        <fullName evidence="6">Peptidase A1 domain-containing protein</fullName>
    </recommendedName>
</protein>
<keyword evidence="3" id="KW-0964">Secreted</keyword>
<dbReference type="GO" id="GO:0004190">
    <property type="term" value="F:aspartic-type endopeptidase activity"/>
    <property type="evidence" value="ECO:0007669"/>
    <property type="project" value="InterPro"/>
</dbReference>
<dbReference type="PANTHER" id="PTHR47965:SF6">
    <property type="entry name" value="ASPARTIC PROTEINASE GIP1-RELATED"/>
    <property type="match status" value="1"/>
</dbReference>
<dbReference type="Proteomes" id="UP000027138">
    <property type="component" value="Unassembled WGS sequence"/>
</dbReference>
<dbReference type="InterPro" id="IPR001461">
    <property type="entry name" value="Aspartic_peptidase_A1"/>
</dbReference>
<dbReference type="AlphaFoldDB" id="A0A067JCA9"/>
<feature type="signal peptide" evidence="5">
    <location>
        <begin position="1"/>
        <end position="24"/>
    </location>
</feature>
<evidence type="ECO:0000313" key="8">
    <source>
        <dbReference type="Proteomes" id="UP000027138"/>
    </source>
</evidence>
<dbReference type="SUPFAM" id="SSF50630">
    <property type="entry name" value="Acid proteases"/>
    <property type="match status" value="1"/>
</dbReference>
<evidence type="ECO:0000259" key="6">
    <source>
        <dbReference type="PROSITE" id="PS51767"/>
    </source>
</evidence>
<dbReference type="Gene3D" id="2.40.70.10">
    <property type="entry name" value="Acid Proteases"/>
    <property type="match status" value="2"/>
</dbReference>
<dbReference type="OrthoDB" id="1904546at2759"/>
<dbReference type="InterPro" id="IPR021109">
    <property type="entry name" value="Peptidase_aspartic_dom_sf"/>
</dbReference>
<reference evidence="7 8" key="1">
    <citation type="journal article" date="2014" name="PLoS ONE">
        <title>Global Analysis of Gene Expression Profiles in Physic Nut (Jatropha curcas L.) Seedlings Exposed to Salt Stress.</title>
        <authorList>
            <person name="Zhang L."/>
            <person name="Zhang C."/>
            <person name="Wu P."/>
            <person name="Chen Y."/>
            <person name="Li M."/>
            <person name="Jiang H."/>
            <person name="Wu G."/>
        </authorList>
    </citation>
    <scope>NUCLEOTIDE SEQUENCE [LARGE SCALE GENOMIC DNA]</scope>
    <source>
        <strain evidence="8">cv. GZQX0401</strain>
        <tissue evidence="7">Young leaves</tissue>
    </source>
</reference>
<feature type="chain" id="PRO_5001641830" description="Peptidase A1 domain-containing protein" evidence="5">
    <location>
        <begin position="25"/>
        <end position="453"/>
    </location>
</feature>
<keyword evidence="4 5" id="KW-0732">Signal</keyword>
<organism evidence="7 8">
    <name type="scientific">Jatropha curcas</name>
    <name type="common">Barbados nut</name>
    <dbReference type="NCBI Taxonomy" id="180498"/>
    <lineage>
        <taxon>Eukaryota</taxon>
        <taxon>Viridiplantae</taxon>
        <taxon>Streptophyta</taxon>
        <taxon>Embryophyta</taxon>
        <taxon>Tracheophyta</taxon>
        <taxon>Spermatophyta</taxon>
        <taxon>Magnoliopsida</taxon>
        <taxon>eudicotyledons</taxon>
        <taxon>Gunneridae</taxon>
        <taxon>Pentapetalae</taxon>
        <taxon>rosids</taxon>
        <taxon>fabids</taxon>
        <taxon>Malpighiales</taxon>
        <taxon>Euphorbiaceae</taxon>
        <taxon>Crotonoideae</taxon>
        <taxon>Jatropheae</taxon>
        <taxon>Jatropha</taxon>
    </lineage>
</organism>
<dbReference type="Pfam" id="PF14543">
    <property type="entry name" value="TAXi_N"/>
    <property type="match status" value="1"/>
</dbReference>
<dbReference type="InterPro" id="IPR032799">
    <property type="entry name" value="TAXi_C"/>
</dbReference>
<name>A0A067JCA9_JATCU</name>
<sequence>MFPLFFFFFFFFSFSILLCPPAVAQKALVAPIQKDPDSLLYTITVYLKTPLQPTKLHLDLGASFTWLDCFRDYNSTSYQHIPCSSSLCTSFHSVACGNCNDTLGPACANNSCFLYPENPITRQATLATALVDSLALPTTDGTTIGEMVIVPEFVFSCARPFLLNGLAKEVTGLAALGRSQHSLPVQISDAVSSPHYFALCLSGSSTEHGVAFFATSGPYYFLPRVDLSKSLVYTGLLLNPVGSTVISYNQQPSDEYYINLTSVKVNGKPIQLNSSQLSFDENGFGGTKLSTDTSYTTLESSIYRAFVEAFVNESAGLNLTVTSVVKPFDVCYQATDVISTRVGPGVPTVDFVMESEDVFWRIFGWNSMVMIERDGVDLWCLGFVDGGVNARASIVIGGHQMEDNLLEFDMESKRLGFSSSLLLKGTSFYVSIKGVCRWRWWCLRNSGRTIGWQ</sequence>
<accession>A0A067JCA9</accession>
<proteinExistence type="inferred from homology"/>
<dbReference type="PROSITE" id="PS51767">
    <property type="entry name" value="PEPTIDASE_A1"/>
    <property type="match status" value="1"/>
</dbReference>
<comment type="subcellular location">
    <subcellularLocation>
        <location evidence="1">Secreted</location>
        <location evidence="1">Extracellular space</location>
    </subcellularLocation>
</comment>
<comment type="similarity">
    <text evidence="2">Belongs to the peptidase A1 family.</text>
</comment>
<evidence type="ECO:0000256" key="3">
    <source>
        <dbReference type="ARBA" id="ARBA00022525"/>
    </source>
</evidence>
<evidence type="ECO:0000256" key="1">
    <source>
        <dbReference type="ARBA" id="ARBA00004239"/>
    </source>
</evidence>
<evidence type="ECO:0000313" key="7">
    <source>
        <dbReference type="EMBL" id="KDP21481.1"/>
    </source>
</evidence>
<evidence type="ECO:0000256" key="4">
    <source>
        <dbReference type="ARBA" id="ARBA00022729"/>
    </source>
</evidence>
<dbReference type="InterPro" id="IPR032861">
    <property type="entry name" value="TAXi_N"/>
</dbReference>
<dbReference type="EMBL" id="KK915662">
    <property type="protein sequence ID" value="KDP21481.1"/>
    <property type="molecule type" value="Genomic_DNA"/>
</dbReference>
<keyword evidence="8" id="KW-1185">Reference proteome</keyword>
<dbReference type="GO" id="GO:0006508">
    <property type="term" value="P:proteolysis"/>
    <property type="evidence" value="ECO:0007669"/>
    <property type="project" value="InterPro"/>
</dbReference>
<dbReference type="GO" id="GO:0005576">
    <property type="term" value="C:extracellular region"/>
    <property type="evidence" value="ECO:0007669"/>
    <property type="project" value="UniProtKB-SubCell"/>
</dbReference>
<evidence type="ECO:0000256" key="5">
    <source>
        <dbReference type="SAM" id="SignalP"/>
    </source>
</evidence>
<dbReference type="Pfam" id="PF14541">
    <property type="entry name" value="TAXi_C"/>
    <property type="match status" value="1"/>
</dbReference>
<dbReference type="FunFam" id="2.40.70.10:FF:000041">
    <property type="entry name" value="Basic 7S globulin"/>
    <property type="match status" value="1"/>
</dbReference>
<dbReference type="STRING" id="180498.A0A067JCA9"/>